<evidence type="ECO:0000313" key="5">
    <source>
        <dbReference type="Proteomes" id="UP001152607"/>
    </source>
</evidence>
<feature type="compositionally biased region" description="Basic and acidic residues" evidence="2">
    <location>
        <begin position="90"/>
        <end position="102"/>
    </location>
</feature>
<dbReference type="SUPFAM" id="SSF50475">
    <property type="entry name" value="FMN-binding split barrel"/>
    <property type="match status" value="1"/>
</dbReference>
<keyword evidence="1" id="KW-0560">Oxidoreductase</keyword>
<dbReference type="OrthoDB" id="2015405at2759"/>
<dbReference type="GO" id="GO:0042602">
    <property type="term" value="F:riboflavin reductase (NADPH) activity"/>
    <property type="evidence" value="ECO:0007669"/>
    <property type="project" value="TreeGrafter"/>
</dbReference>
<name>A0A9W4XRZ3_9PLEO</name>
<feature type="region of interest" description="Disordered" evidence="2">
    <location>
        <begin position="80"/>
        <end position="108"/>
    </location>
</feature>
<reference evidence="4" key="1">
    <citation type="submission" date="2023-01" db="EMBL/GenBank/DDBJ databases">
        <authorList>
            <person name="Van Ghelder C."/>
            <person name="Rancurel C."/>
        </authorList>
    </citation>
    <scope>NUCLEOTIDE SEQUENCE</scope>
    <source>
        <strain evidence="4">CNCM I-4278</strain>
    </source>
</reference>
<evidence type="ECO:0000256" key="1">
    <source>
        <dbReference type="ARBA" id="ARBA00023002"/>
    </source>
</evidence>
<dbReference type="PANTHER" id="PTHR30466:SF1">
    <property type="entry name" value="FMN REDUCTASE (NADH) RUTF"/>
    <property type="match status" value="1"/>
</dbReference>
<dbReference type="AlphaFoldDB" id="A0A9W4XRZ3"/>
<evidence type="ECO:0000313" key="4">
    <source>
        <dbReference type="EMBL" id="CAI6338465.1"/>
    </source>
</evidence>
<protein>
    <recommendedName>
        <fullName evidence="3">Flavin reductase like domain-containing protein</fullName>
    </recommendedName>
</protein>
<dbReference type="Proteomes" id="UP001152607">
    <property type="component" value="Unassembled WGS sequence"/>
</dbReference>
<dbReference type="Pfam" id="PF01613">
    <property type="entry name" value="Flavin_Reduct"/>
    <property type="match status" value="1"/>
</dbReference>
<gene>
    <name evidence="4" type="ORF">PDIGIT_LOCUS11593</name>
</gene>
<evidence type="ECO:0000256" key="2">
    <source>
        <dbReference type="SAM" id="MobiDB-lite"/>
    </source>
</evidence>
<dbReference type="Gene3D" id="2.30.110.10">
    <property type="entry name" value="Electron Transport, Fmn-binding Protein, Chain A"/>
    <property type="match status" value="1"/>
</dbReference>
<comment type="caution">
    <text evidence="4">The sequence shown here is derived from an EMBL/GenBank/DDBJ whole genome shotgun (WGS) entry which is preliminary data.</text>
</comment>
<keyword evidence="5" id="KW-1185">Reference proteome</keyword>
<dbReference type="InterPro" id="IPR002563">
    <property type="entry name" value="Flavin_Rdtase-like_dom"/>
</dbReference>
<dbReference type="InterPro" id="IPR012349">
    <property type="entry name" value="Split_barrel_FMN-bd"/>
</dbReference>
<sequence length="818" mass="93730">MEPKRRIRGHFFAVLYRYHNYARITPCAHSHNSSILQFTPTHLRSGRATRNYATATLHRRSETSAFEIDSANRKSQVIREGEADNLESARNTDHHISEKPRDDDYEDILSNTGKASDWTQDDISDLTLANNLRQLMRCVPSSPVILTVFSMDPATKHCVPLGTALSSFSTVSLNPPYVSFNIKCPSKTLDAIRAAQGLFRITFLDDTRTSAIITQAFSRGNTPEAFERRRRTARIVQNVHINQAGANESLAPRLQTPSKVAALECKLTQEIPVADHVVLIAKVNELVSEGNFRATLTYQNGSYKRNDGIQIDIGLHKEQAKPTSDTTETDINPYWAYPILYGETERHHFVSYVQEHLSKNLAYLDMTEAQARKALKHDLHIPSYAMGININHLVTHWHKQHATSSVRSKTPRRAFYHDFYGRLTPRNIEEILSRAVKLVEESPVCVELHYNHFGDLLCVHPASSGLLARDILESLRARKDLEIRGPIDAVPPGKPANMWVCELMEMKIETYFQAEDPKLILAMSDEDILHAIGEAEEWMKIHIQRVRNRIFEEVYPQFFYDDKIDIRGEVTQEEARVIIARVTSSMFRGHVDANIHFLKTRGDQVLLNQGIHPFVSGFDIGYFFNRMLYFPNTPKKQNRLINAVKDILTQTFDTEILQWDDLVDRIRKLVEKHTMHVLKWPREDLVAAMGIHPRAKFRSPLTRNAPRLMTSTTLPVLFAKELRDRYGKGTPEENESIAIYLKDNFDYSVEDASLGKRKAATTDEDSRQELMRNLNIEVSPEQKAKHELEEAMVEFGFPHEQTPITNHTDRPLIIKRQT</sequence>
<accession>A0A9W4XRZ3</accession>
<dbReference type="InterPro" id="IPR050268">
    <property type="entry name" value="NADH-dep_flavin_reductase"/>
</dbReference>
<dbReference type="GO" id="GO:0010181">
    <property type="term" value="F:FMN binding"/>
    <property type="evidence" value="ECO:0007669"/>
    <property type="project" value="InterPro"/>
</dbReference>
<proteinExistence type="predicted"/>
<feature type="domain" description="Flavin reductase like" evidence="3">
    <location>
        <begin position="136"/>
        <end position="305"/>
    </location>
</feature>
<dbReference type="SMART" id="SM00903">
    <property type="entry name" value="Flavin_Reduct"/>
    <property type="match status" value="1"/>
</dbReference>
<dbReference type="PANTHER" id="PTHR30466">
    <property type="entry name" value="FLAVIN REDUCTASE"/>
    <property type="match status" value="1"/>
</dbReference>
<organism evidence="4 5">
    <name type="scientific">Periconia digitata</name>
    <dbReference type="NCBI Taxonomy" id="1303443"/>
    <lineage>
        <taxon>Eukaryota</taxon>
        <taxon>Fungi</taxon>
        <taxon>Dikarya</taxon>
        <taxon>Ascomycota</taxon>
        <taxon>Pezizomycotina</taxon>
        <taxon>Dothideomycetes</taxon>
        <taxon>Pleosporomycetidae</taxon>
        <taxon>Pleosporales</taxon>
        <taxon>Massarineae</taxon>
        <taxon>Periconiaceae</taxon>
        <taxon>Periconia</taxon>
    </lineage>
</organism>
<evidence type="ECO:0000259" key="3">
    <source>
        <dbReference type="SMART" id="SM00903"/>
    </source>
</evidence>
<dbReference type="EMBL" id="CAOQHR010000008">
    <property type="protein sequence ID" value="CAI6338465.1"/>
    <property type="molecule type" value="Genomic_DNA"/>
</dbReference>